<keyword evidence="5" id="KW-1185">Reference proteome</keyword>
<name>A0A939C464_9ACTN</name>
<feature type="chain" id="PRO_5037818802" evidence="3">
    <location>
        <begin position="20"/>
        <end position="294"/>
    </location>
</feature>
<evidence type="ECO:0000313" key="5">
    <source>
        <dbReference type="Proteomes" id="UP000663801"/>
    </source>
</evidence>
<sequence>MSLFIAIIGLFAFSGMASADPTNYPGQGDPGDPQISAPASAPAGGVATVAGTGFDAGEVVYVVITAPDGTTFAALVTANDDGTLSVPVPLVLSGSYSVSASGMRSGLLSQVTIQSTGSTTPVSNGPTEVANGSVIVGVNNGTIIVNNGIIFYGEGFVAGENVTINIVYYGKDAVKADTIVVVADADGKIRHELTPSHAGKVVVSAGGETSGGSGEVVVTVTGTDSDSGWAAVATTTVAGKNVIAVAPNGSYLASTGASIAGPIAIGGAALVAGLGLLFFGTRGAIRRKGGHVQS</sequence>
<evidence type="ECO:0000256" key="2">
    <source>
        <dbReference type="SAM" id="Phobius"/>
    </source>
</evidence>
<dbReference type="EMBL" id="JAERWL010000012">
    <property type="protein sequence ID" value="MBM9477781.1"/>
    <property type="molecule type" value="Genomic_DNA"/>
</dbReference>
<evidence type="ECO:0000313" key="4">
    <source>
        <dbReference type="EMBL" id="MBM9477781.1"/>
    </source>
</evidence>
<feature type="signal peptide" evidence="3">
    <location>
        <begin position="1"/>
        <end position="19"/>
    </location>
</feature>
<reference evidence="4" key="1">
    <citation type="submission" date="2021-01" db="EMBL/GenBank/DDBJ databases">
        <title>KCTC 19127 draft genome.</title>
        <authorList>
            <person name="An D."/>
        </authorList>
    </citation>
    <scope>NUCLEOTIDE SEQUENCE</scope>
    <source>
        <strain evidence="4">KCTC 19127</strain>
    </source>
</reference>
<evidence type="ECO:0000256" key="1">
    <source>
        <dbReference type="SAM" id="MobiDB-lite"/>
    </source>
</evidence>
<keyword evidence="2" id="KW-0812">Transmembrane</keyword>
<feature type="region of interest" description="Disordered" evidence="1">
    <location>
        <begin position="22"/>
        <end position="42"/>
    </location>
</feature>
<keyword evidence="2" id="KW-0472">Membrane</keyword>
<feature type="transmembrane region" description="Helical" evidence="2">
    <location>
        <begin position="259"/>
        <end position="279"/>
    </location>
</feature>
<comment type="caution">
    <text evidence="4">The sequence shown here is derived from an EMBL/GenBank/DDBJ whole genome shotgun (WGS) entry which is preliminary data.</text>
</comment>
<protein>
    <submittedName>
        <fullName evidence="4">Uncharacterized protein</fullName>
    </submittedName>
</protein>
<evidence type="ECO:0000256" key="3">
    <source>
        <dbReference type="SAM" id="SignalP"/>
    </source>
</evidence>
<dbReference type="RefSeq" id="WP_205257891.1">
    <property type="nucleotide sequence ID" value="NZ_BAAAPV010000005.1"/>
</dbReference>
<proteinExistence type="predicted"/>
<accession>A0A939C464</accession>
<organism evidence="4 5">
    <name type="scientific">Nakamurella flavida</name>
    <dbReference type="NCBI Taxonomy" id="363630"/>
    <lineage>
        <taxon>Bacteria</taxon>
        <taxon>Bacillati</taxon>
        <taxon>Actinomycetota</taxon>
        <taxon>Actinomycetes</taxon>
        <taxon>Nakamurellales</taxon>
        <taxon>Nakamurellaceae</taxon>
        <taxon>Nakamurella</taxon>
    </lineage>
</organism>
<dbReference type="AlphaFoldDB" id="A0A939C464"/>
<keyword evidence="3" id="KW-0732">Signal</keyword>
<keyword evidence="2" id="KW-1133">Transmembrane helix</keyword>
<gene>
    <name evidence="4" type="ORF">JL107_15120</name>
</gene>
<dbReference type="Proteomes" id="UP000663801">
    <property type="component" value="Unassembled WGS sequence"/>
</dbReference>